<proteinExistence type="predicted"/>
<dbReference type="Proteomes" id="UP000201068">
    <property type="component" value="Segment"/>
</dbReference>
<name>A0A060GQB0_9VIRU</name>
<dbReference type="RefSeq" id="YP_009041482.1">
    <property type="nucleotide sequence ID" value="NC_024301.1"/>
</dbReference>
<accession>A0A060GQB0</accession>
<dbReference type="GeneID" id="19593536"/>
<dbReference type="KEGG" id="vg:19593536"/>
<sequence>MRRTCGHSKEKTRENRGNVPVSSAENQTTLPKNALEMAKETSIGSTITTISTSQKIGISCPSTQKNQCPTLSAVCRKAKQGSLQPPIILKTTSLMGSPLTVLILVLF</sequence>
<evidence type="ECO:0000256" key="1">
    <source>
        <dbReference type="SAM" id="MobiDB-lite"/>
    </source>
</evidence>
<reference evidence="2 3" key="1">
    <citation type="journal article" date="2014" name="Virus Res.">
        <title>Characterization of complete genome and small RNA profile of Pagoda yellow mosaic associated virus, a novel badnavirus in China.</title>
        <authorList>
            <person name="Wang Y."/>
            <person name="Cheng X."/>
            <person name="Wu X."/>
            <person name="Wang A."/>
            <person name="Wu X."/>
        </authorList>
    </citation>
    <scope>NUCLEOTIDE SEQUENCE [LARGE SCALE GENOMIC DNA]</scope>
    <source>
        <strain evidence="3">pymav-01</strain>
    </source>
</reference>
<evidence type="ECO:0000313" key="3">
    <source>
        <dbReference type="Proteomes" id="UP000201068"/>
    </source>
</evidence>
<organism evidence="2 3">
    <name type="scientific">Pagoda yellow mosaic associated virus</name>
    <dbReference type="NCBI Taxonomy" id="1505530"/>
    <lineage>
        <taxon>Viruses</taxon>
        <taxon>Riboviria</taxon>
        <taxon>Pararnavirae</taxon>
        <taxon>Artverviricota</taxon>
        <taxon>Revtraviricetes</taxon>
        <taxon>Ortervirales</taxon>
        <taxon>Caulimoviridae</taxon>
        <taxon>Badnavirus</taxon>
        <taxon>Badnavirus tessellostyphnolobii</taxon>
    </lineage>
</organism>
<evidence type="ECO:0000313" key="2">
    <source>
        <dbReference type="EMBL" id="AIB53753.1"/>
    </source>
</evidence>
<keyword evidence="3" id="KW-1185">Reference proteome</keyword>
<dbReference type="EMBL" id="KJ013302">
    <property type="protein sequence ID" value="AIB53753.1"/>
    <property type="molecule type" value="Genomic_DNA"/>
</dbReference>
<feature type="compositionally biased region" description="Basic and acidic residues" evidence="1">
    <location>
        <begin position="7"/>
        <end position="16"/>
    </location>
</feature>
<feature type="region of interest" description="Disordered" evidence="1">
    <location>
        <begin position="1"/>
        <end position="28"/>
    </location>
</feature>
<protein>
    <submittedName>
        <fullName evidence="2">Uncharacterized protein</fullName>
    </submittedName>
</protein>